<protein>
    <submittedName>
        <fullName evidence="1">Lasso peptide biosynthesis protein</fullName>
    </submittedName>
</protein>
<comment type="caution">
    <text evidence="1">The sequence shown here is derived from an EMBL/GenBank/DDBJ whole genome shotgun (WGS) entry which is preliminary data.</text>
</comment>
<organism evidence="1 2">
    <name type="scientific">Nonomuraea cypriaca</name>
    <dbReference type="NCBI Taxonomy" id="1187855"/>
    <lineage>
        <taxon>Bacteria</taxon>
        <taxon>Bacillati</taxon>
        <taxon>Actinomycetota</taxon>
        <taxon>Actinomycetes</taxon>
        <taxon>Streptosporangiales</taxon>
        <taxon>Streptosporangiaceae</taxon>
        <taxon>Nonomuraea</taxon>
    </lineage>
</organism>
<dbReference type="Proteomes" id="UP000605361">
    <property type="component" value="Unassembled WGS sequence"/>
</dbReference>
<evidence type="ECO:0000313" key="2">
    <source>
        <dbReference type="Proteomes" id="UP000605361"/>
    </source>
</evidence>
<dbReference type="EMBL" id="JADOGI010000016">
    <property type="protein sequence ID" value="MBF8185657.1"/>
    <property type="molecule type" value="Genomic_DNA"/>
</dbReference>
<name>A0A931AA89_9ACTN</name>
<proteinExistence type="predicted"/>
<accession>A0A931AA89</accession>
<reference evidence="1" key="1">
    <citation type="submission" date="2020-11" db="EMBL/GenBank/DDBJ databases">
        <title>Whole-genome analyses of Nonomuraea sp. K274.</title>
        <authorList>
            <person name="Veyisoglu A."/>
        </authorList>
    </citation>
    <scope>NUCLEOTIDE SEQUENCE</scope>
    <source>
        <strain evidence="1">K274</strain>
    </source>
</reference>
<gene>
    <name evidence="1" type="ORF">ITP53_07875</name>
</gene>
<keyword evidence="2" id="KW-1185">Reference proteome</keyword>
<sequence length="72" mass="7604">MPWRRRPPALAAVAAAHIIARLSPARIRTVLTFASRGAAPATAKEARGARDAVLAVSRYHPTIVIAPATPAR</sequence>
<dbReference type="AlphaFoldDB" id="A0A931AA89"/>
<evidence type="ECO:0000313" key="1">
    <source>
        <dbReference type="EMBL" id="MBF8185657.1"/>
    </source>
</evidence>